<dbReference type="SUPFAM" id="SSF48264">
    <property type="entry name" value="Cytochrome P450"/>
    <property type="match status" value="1"/>
</dbReference>
<organism evidence="1">
    <name type="scientific">Woronichinia naegeliana WA131</name>
    <dbReference type="NCBI Taxonomy" id="2824559"/>
    <lineage>
        <taxon>Bacteria</taxon>
        <taxon>Bacillati</taxon>
        <taxon>Cyanobacteriota</taxon>
        <taxon>Cyanophyceae</taxon>
        <taxon>Synechococcales</taxon>
        <taxon>Coelosphaeriaceae</taxon>
        <taxon>Woronichinia</taxon>
    </lineage>
</organism>
<dbReference type="GO" id="GO:0016705">
    <property type="term" value="F:oxidoreductase activity, acting on paired donors, with incorporation or reduction of molecular oxygen"/>
    <property type="evidence" value="ECO:0007669"/>
    <property type="project" value="InterPro"/>
</dbReference>
<dbReference type="InterPro" id="IPR036396">
    <property type="entry name" value="Cyt_P450_sf"/>
</dbReference>
<dbReference type="GO" id="GO:0005506">
    <property type="term" value="F:iron ion binding"/>
    <property type="evidence" value="ECO:0007669"/>
    <property type="project" value="InterPro"/>
</dbReference>
<dbReference type="Proteomes" id="UP001065613">
    <property type="component" value="Chromosome"/>
</dbReference>
<evidence type="ECO:0000313" key="1">
    <source>
        <dbReference type="EMBL" id="UXE60700.1"/>
    </source>
</evidence>
<sequence>MTTQSSPSLIDVTLNQFQSWALQHPQKKRSQWLLPIISLVEGVLANNPTYLDQKRRVLGANFCCAGQVVLGDFTQISQALTSPQARTWRLGTSILSAQRSPNQDVGGRNLFLLSLSDQEAGGTGAHEAFRQCMQFYLLNEPAQARQRDGTAQALLAQLAEDYQTLSGDKDQAFFTDDQRGWMAFLVRYLHYVLFGLDPSDRATMQRLTELYYTRKGTLHYFVGAGLILKILDRLKGEKLADLIEEVATIYEQSPALAHFQPSENQYQAMTRRELAKLMTAIMNIAALQGPLHLGYTALGYRPLPAYTGQKTAEISITDHWDSLDLEDRPAIQRYLLECARLWAPVSATHHVATSDFTAAIAGRNLTFPTGTKILIPMILGLLDETVWGPSTYEFNAERENLCPYHLGFHSVGDRHAGRICPGKDIAIEMLVDVVKVVGQARRK</sequence>
<name>A0A977PWM5_9CYAN</name>
<dbReference type="KEGG" id="wna:KA717_35205"/>
<protein>
    <submittedName>
        <fullName evidence="1">Cytochrome P450</fullName>
    </submittedName>
</protein>
<dbReference type="AlphaFoldDB" id="A0A977PWM5"/>
<gene>
    <name evidence="1" type="ORF">KA717_35205</name>
</gene>
<dbReference type="GO" id="GO:0020037">
    <property type="term" value="F:heme binding"/>
    <property type="evidence" value="ECO:0007669"/>
    <property type="project" value="InterPro"/>
</dbReference>
<dbReference type="EMBL" id="CP073041">
    <property type="protein sequence ID" value="UXE60700.1"/>
    <property type="molecule type" value="Genomic_DNA"/>
</dbReference>
<dbReference type="GO" id="GO:0004497">
    <property type="term" value="F:monooxygenase activity"/>
    <property type="evidence" value="ECO:0007669"/>
    <property type="project" value="InterPro"/>
</dbReference>
<reference evidence="1" key="1">
    <citation type="submission" date="2021-04" db="EMBL/GenBank/DDBJ databases">
        <title>Genome sequence of Woronichinia naegeliana from Washington state freshwater lake bloom.</title>
        <authorList>
            <person name="Dreher T.W."/>
        </authorList>
    </citation>
    <scope>NUCLEOTIDE SEQUENCE</scope>
    <source>
        <strain evidence="1">WA131</strain>
    </source>
</reference>
<dbReference type="Gene3D" id="1.10.630.10">
    <property type="entry name" value="Cytochrome P450"/>
    <property type="match status" value="1"/>
</dbReference>
<accession>A0A977PWM5</accession>
<proteinExistence type="predicted"/>